<keyword evidence="8" id="KW-0862">Zinc</keyword>
<evidence type="ECO:0000256" key="8">
    <source>
        <dbReference type="ARBA" id="ARBA00022833"/>
    </source>
</evidence>
<evidence type="ECO:0000313" key="12">
    <source>
        <dbReference type="EMBL" id="TKB53242.1"/>
    </source>
</evidence>
<keyword evidence="9" id="KW-0482">Metalloprotease</keyword>
<dbReference type="InterPro" id="IPR002169">
    <property type="entry name" value="Peptidase_M9A/M9B"/>
</dbReference>
<dbReference type="EMBL" id="SWCJ01000012">
    <property type="protein sequence ID" value="TKB53242.1"/>
    <property type="molecule type" value="Genomic_DNA"/>
</dbReference>
<gene>
    <name evidence="12" type="ORF">FCL42_14305</name>
</gene>
<comment type="subcellular location">
    <subcellularLocation>
        <location evidence="2">Secreted</location>
    </subcellularLocation>
</comment>
<comment type="cofactor">
    <cofactor evidence="1">
        <name>Zn(2+)</name>
        <dbReference type="ChEBI" id="CHEBI:29105"/>
    </cofactor>
</comment>
<dbReference type="GO" id="GO:0004222">
    <property type="term" value="F:metalloendopeptidase activity"/>
    <property type="evidence" value="ECO:0007669"/>
    <property type="project" value="InterPro"/>
</dbReference>
<reference evidence="12 13" key="1">
    <citation type="submission" date="2019-04" db="EMBL/GenBank/DDBJ databases">
        <authorList>
            <person name="Hwang J.C."/>
        </authorList>
    </citation>
    <scope>NUCLEOTIDE SEQUENCE [LARGE SCALE GENOMIC DNA]</scope>
    <source>
        <strain evidence="12 13">IMCC35002</strain>
    </source>
</reference>
<protein>
    <recommendedName>
        <fullName evidence="14">Microbial collagenase</fullName>
    </recommendedName>
</protein>
<feature type="active site" evidence="10">
    <location>
        <position position="745"/>
    </location>
</feature>
<comment type="caution">
    <text evidence="12">The sequence shown here is derived from an EMBL/GenBank/DDBJ whole genome shotgun (WGS) entry which is preliminary data.</text>
</comment>
<keyword evidence="4" id="KW-0645">Protease</keyword>
<name>A0A4U1BNB7_9GAMM</name>
<evidence type="ECO:0000256" key="5">
    <source>
        <dbReference type="ARBA" id="ARBA00022723"/>
    </source>
</evidence>
<evidence type="ECO:0000256" key="11">
    <source>
        <dbReference type="SAM" id="SignalP"/>
    </source>
</evidence>
<evidence type="ECO:0008006" key="14">
    <source>
        <dbReference type="Google" id="ProtNLM"/>
    </source>
</evidence>
<keyword evidence="6 11" id="KW-0732">Signal</keyword>
<dbReference type="Proteomes" id="UP000305675">
    <property type="component" value="Unassembled WGS sequence"/>
</dbReference>
<dbReference type="AlphaFoldDB" id="A0A4U1BNB7"/>
<evidence type="ECO:0000256" key="2">
    <source>
        <dbReference type="ARBA" id="ARBA00004613"/>
    </source>
</evidence>
<evidence type="ECO:0000256" key="6">
    <source>
        <dbReference type="ARBA" id="ARBA00022729"/>
    </source>
</evidence>
<sequence length="896" mass="99207">MTTCNRFQRAALPVALALLLGGCGSDDSSGSTPPPAVVTPSVTLTELAQGVVDTDSEQWQSDDFEHSGRIDAVSDGLAQIAELSDIDDERLLPLLQYLTYAPQAERSEPSTKALSQALLAITAMDNFHGPDAPAGSVQEAYLDALKSYLTTTTMSQDFSLHAAVLEKMLNQFVELDQLYTNERYDYVVYRLLQTLNQVGHDAYFDAQLREALLADADLHQAMLTFGSHSNAIIEGDTWPAWWVIDTLRKQYWLHYQGSAGIEETNADAQAQLDADMSAVVTAHQGSDFEQATAKIVREYLANTGGRGQLCFTTFTDVCFNPTSNAEVPQMPLLPEAAYGSDSDFVVGTLEVLESDSSQWGSLNQNGRMQGVFDAIHYLAQQDDIGDPRLDKLLYYITFTERYNALSEAELLSAHHALLAVAQMSDFLSRFAPAGTIQEGYSNALYHYTWELGKRGMLPPHNLVLSALFDHFTQLQDPYAYANYGYSIYSVMRSYTESSNDGWWSATLREDVLQDSALQQTMLSFAASNAAVEGGEPWPVWHGLNVLRKQYWLYNGGADGIDDTDTEAQASLDQSAVEIVQAHLDHSYSEVVKGYFYEYLQNSGGRGDALCTSEFAEVCALPPTVEDILPIQHACSDSVVIRAQQLTDDELASACGELAEEETRFHTMMETDEEPVADDYNDALRVVVFDSYDDYDQWGGVLFNINTDNGGIYIEGDPSDMDNQASFYAHEATWTDDILIWNLSHEYVHYLDGRFIKYGGFRSGEGFVFWAEGLAEYISLLNNNPDAVALASGDTLTLSQLFATTYDSGSTQVYRWGYLGIRFLYEQDKPALLSLAADLRVGDWAAYQVQLAALADSHEQKWQQWLSNLAPAAINGKVHSTVSAPSKPQRGKRPAIQ</sequence>
<dbReference type="Pfam" id="PF01752">
    <property type="entry name" value="Peptidase_M9"/>
    <property type="match status" value="1"/>
</dbReference>
<dbReference type="Gene3D" id="1.10.390.20">
    <property type="match status" value="1"/>
</dbReference>
<proteinExistence type="predicted"/>
<dbReference type="Gene3D" id="3.40.30.160">
    <property type="entry name" value="Collagenase ColT, N-terminal domain"/>
    <property type="match status" value="1"/>
</dbReference>
<accession>A0A4U1BNB7</accession>
<feature type="signal peptide" evidence="11">
    <location>
        <begin position="1"/>
        <end position="25"/>
    </location>
</feature>
<evidence type="ECO:0000256" key="9">
    <source>
        <dbReference type="ARBA" id="ARBA00023049"/>
    </source>
</evidence>
<keyword evidence="3" id="KW-0964">Secreted</keyword>
<keyword evidence="13" id="KW-1185">Reference proteome</keyword>
<dbReference type="GO" id="GO:0006508">
    <property type="term" value="P:proteolysis"/>
    <property type="evidence" value="ECO:0007669"/>
    <property type="project" value="UniProtKB-KW"/>
</dbReference>
<evidence type="ECO:0000256" key="10">
    <source>
        <dbReference type="PIRSR" id="PIRSR602169-1"/>
    </source>
</evidence>
<dbReference type="RefSeq" id="WP_136864110.1">
    <property type="nucleotide sequence ID" value="NZ_SWCJ01000012.1"/>
</dbReference>
<organism evidence="12 13">
    <name type="scientific">Ferrimonas aestuarii</name>
    <dbReference type="NCBI Taxonomy" id="2569539"/>
    <lineage>
        <taxon>Bacteria</taxon>
        <taxon>Pseudomonadati</taxon>
        <taxon>Pseudomonadota</taxon>
        <taxon>Gammaproteobacteria</taxon>
        <taxon>Alteromonadales</taxon>
        <taxon>Ferrimonadaceae</taxon>
        <taxon>Ferrimonas</taxon>
    </lineage>
</organism>
<evidence type="ECO:0000256" key="7">
    <source>
        <dbReference type="ARBA" id="ARBA00022801"/>
    </source>
</evidence>
<dbReference type="OrthoDB" id="9802683at2"/>
<dbReference type="PANTHER" id="PTHR13062:SF9">
    <property type="entry name" value="MICROBIAL COLLAGENASE"/>
    <property type="match status" value="1"/>
</dbReference>
<evidence type="ECO:0000256" key="1">
    <source>
        <dbReference type="ARBA" id="ARBA00001947"/>
    </source>
</evidence>
<dbReference type="GO" id="GO:0005576">
    <property type="term" value="C:extracellular region"/>
    <property type="evidence" value="ECO:0007669"/>
    <property type="project" value="UniProtKB-SubCell"/>
</dbReference>
<evidence type="ECO:0000256" key="4">
    <source>
        <dbReference type="ARBA" id="ARBA00022670"/>
    </source>
</evidence>
<dbReference type="PANTHER" id="PTHR13062">
    <property type="entry name" value="COLLAGENASE"/>
    <property type="match status" value="1"/>
</dbReference>
<evidence type="ECO:0000256" key="3">
    <source>
        <dbReference type="ARBA" id="ARBA00022525"/>
    </source>
</evidence>
<dbReference type="PRINTS" id="PR00931">
    <property type="entry name" value="MICOLLPTASE"/>
</dbReference>
<dbReference type="GO" id="GO:0008270">
    <property type="term" value="F:zinc ion binding"/>
    <property type="evidence" value="ECO:0007669"/>
    <property type="project" value="InterPro"/>
</dbReference>
<keyword evidence="7" id="KW-0378">Hydrolase</keyword>
<keyword evidence="5" id="KW-0479">Metal-binding</keyword>
<feature type="chain" id="PRO_5020655151" description="Microbial collagenase" evidence="11">
    <location>
        <begin position="26"/>
        <end position="896"/>
    </location>
</feature>
<dbReference type="PROSITE" id="PS51257">
    <property type="entry name" value="PROKAR_LIPOPROTEIN"/>
    <property type="match status" value="1"/>
</dbReference>
<evidence type="ECO:0000313" key="13">
    <source>
        <dbReference type="Proteomes" id="UP000305675"/>
    </source>
</evidence>